<dbReference type="Gene3D" id="1.20.1260.120">
    <property type="entry name" value="Protein of unknown function DUF2935"/>
    <property type="match status" value="1"/>
</dbReference>
<protein>
    <recommendedName>
        <fullName evidence="3">DUF2935 domain-containing protein</fullName>
    </recommendedName>
</protein>
<dbReference type="SUPFAM" id="SSF158430">
    <property type="entry name" value="Bacillus cereus metalloprotein-like"/>
    <property type="match status" value="2"/>
</dbReference>
<dbReference type="EMBL" id="AVNC01000015">
    <property type="protein sequence ID" value="EQK41903.1"/>
    <property type="molecule type" value="Genomic_DNA"/>
</dbReference>
<evidence type="ECO:0000313" key="2">
    <source>
        <dbReference type="Proteomes" id="UP000015688"/>
    </source>
</evidence>
<dbReference type="RefSeq" id="WP_021432095.1">
    <property type="nucleotide sequence ID" value="NZ_AVNC01000015.1"/>
</dbReference>
<dbReference type="InterPro" id="IPR021328">
    <property type="entry name" value="CotB-like"/>
</dbReference>
<name>T4VK86_PARBF</name>
<dbReference type="PATRIC" id="fig|1233171.3.peg.740"/>
<proteinExistence type="predicted"/>
<organism evidence="1 2">
    <name type="scientific">Paraclostridium bifermentans ATCC 638 = DSM 14991</name>
    <dbReference type="NCBI Taxonomy" id="1233171"/>
    <lineage>
        <taxon>Bacteria</taxon>
        <taxon>Bacillati</taxon>
        <taxon>Bacillota</taxon>
        <taxon>Clostridia</taxon>
        <taxon>Peptostreptococcales</taxon>
        <taxon>Peptostreptococcaceae</taxon>
        <taxon>Paraclostridium</taxon>
    </lineage>
</organism>
<dbReference type="Proteomes" id="UP000015688">
    <property type="component" value="Unassembled WGS sequence"/>
</dbReference>
<dbReference type="GeneID" id="67471730"/>
<evidence type="ECO:0008006" key="3">
    <source>
        <dbReference type="Google" id="ProtNLM"/>
    </source>
</evidence>
<comment type="caution">
    <text evidence="1">The sequence shown here is derived from an EMBL/GenBank/DDBJ whole genome shotgun (WGS) entry which is preliminary data.</text>
</comment>
<accession>T4VK86</accession>
<gene>
    <name evidence="1" type="ORF">C672_0842</name>
</gene>
<reference evidence="1 2" key="1">
    <citation type="submission" date="2013-06" db="EMBL/GenBank/DDBJ databases">
        <authorList>
            <person name="Walk S."/>
            <person name="Aronoff D."/>
            <person name="Young V.Y."/>
            <person name="Marsh J."/>
            <person name="Harrison L."/>
            <person name="Daugherty S.C."/>
            <person name="Shefchek K.A."/>
            <person name="Hine E.E."/>
            <person name="Tallon L.J."/>
            <person name="Sadzewicz L.K."/>
            <person name="Rasko D.A."/>
        </authorList>
    </citation>
    <scope>NUCLEOTIDE SEQUENCE [LARGE SCALE GENOMIC DNA]</scope>
    <source>
        <strain evidence="1 2">ATCC 638</strain>
    </source>
</reference>
<dbReference type="AlphaFoldDB" id="T4VK86"/>
<dbReference type="Pfam" id="PF11155">
    <property type="entry name" value="DUF2935"/>
    <property type="match status" value="2"/>
</dbReference>
<sequence>MINDQKYVILSLEVHLFFARIMKEHSLFLEAGFTPKNSDLANSAEHYKKEFEKLLSYAISASNGVIRPEVLKSGELITDYTLGTEQKTQNFTGIEINQNITKLEAKLRSGNNPQVSSKLINYVSELNSNAKKIIKGLINFKQTVLEGVLSCNLFTANYPLLIEHIIREAKLYLSLVEDLDNKVDIDSKGAKETELFWDQIMMEHALFIRGLLDPSENKLIETADEFADDFNELIKEAKAMTDVTIKNTIDETLSQTIELKDFKQAGTEEIASCKIKSIILPLLGDHVLREANHYIRLLESYKSM</sequence>
<evidence type="ECO:0000313" key="1">
    <source>
        <dbReference type="EMBL" id="EQK41903.1"/>
    </source>
</evidence>